<evidence type="ECO:0000313" key="6">
    <source>
        <dbReference type="WBParaSite" id="scaffold8082_cov166.g12715"/>
    </source>
</evidence>
<keyword evidence="3" id="KW-0732">Signal</keyword>
<accession>A0A915N8C3</accession>
<dbReference type="InterPro" id="IPR031152">
    <property type="entry name" value="PLXDC"/>
</dbReference>
<dbReference type="PANTHER" id="PTHR13055">
    <property type="entry name" value="TUMOR ENDOTHELIAL MARKER 7 RELATED"/>
    <property type="match status" value="1"/>
</dbReference>
<dbReference type="GO" id="GO:0016020">
    <property type="term" value="C:membrane"/>
    <property type="evidence" value="ECO:0007669"/>
    <property type="project" value="UniProtKB-SubCell"/>
</dbReference>
<dbReference type="Proteomes" id="UP000887561">
    <property type="component" value="Unplaced"/>
</dbReference>
<dbReference type="AlphaFoldDB" id="A0A915N8C3"/>
<proteinExistence type="predicted"/>
<keyword evidence="4" id="KW-1133">Transmembrane helix</keyword>
<evidence type="ECO:0000313" key="5">
    <source>
        <dbReference type="Proteomes" id="UP000887561"/>
    </source>
</evidence>
<keyword evidence="4" id="KW-0472">Membrane</keyword>
<evidence type="ECO:0000256" key="2">
    <source>
        <dbReference type="ARBA" id="ARBA00022692"/>
    </source>
</evidence>
<name>A0A915N8C3_MELJA</name>
<evidence type="ECO:0000256" key="3">
    <source>
        <dbReference type="ARBA" id="ARBA00022729"/>
    </source>
</evidence>
<sequence length="340" mass="39180">MKFKRDHHDLLDFYTGFPSDIELEDDNELSETTEHSYYVMTTHTNNEELFSQNYVDIQKWIDECGASGQIDYSHLGYAYRISMEVKLKFDFPFYGHKLQKLTIGVGGFIYVGDQTYSWLAATQYIAPLMAYFDTMENGSSIAYADDGKRVVVEWHAVTLRDNRQAGPFTFQVHLWRNGNITFVPIPITNISDSFHPHKMGISDAYLFNHKFKNVPLAFQSSRKIIHEYRRIDVSPDKITSNSVVFMEALKTCLDATTCEECQKMVLKTIKCNWCIPKDGEDIDGTNNKPFCSDQRGLHRRRQEWLEGNCQVDGFSQYCEAEEVTTPDYSAKEATSVDSQD</sequence>
<evidence type="ECO:0000256" key="1">
    <source>
        <dbReference type="ARBA" id="ARBA00004479"/>
    </source>
</evidence>
<dbReference type="WBParaSite" id="scaffold8082_cov166.g12715">
    <property type="protein sequence ID" value="scaffold8082_cov166.g12715"/>
    <property type="gene ID" value="scaffold8082_cov166.g12715"/>
</dbReference>
<protein>
    <submittedName>
        <fullName evidence="6">Uncharacterized protein</fullName>
    </submittedName>
</protein>
<reference evidence="6" key="1">
    <citation type="submission" date="2022-11" db="UniProtKB">
        <authorList>
            <consortium name="WormBaseParasite"/>
        </authorList>
    </citation>
    <scope>IDENTIFICATION</scope>
</reference>
<comment type="subcellular location">
    <subcellularLocation>
        <location evidence="1">Membrane</location>
        <topology evidence="1">Single-pass type I membrane protein</topology>
    </subcellularLocation>
</comment>
<organism evidence="5 6">
    <name type="scientific">Meloidogyne javanica</name>
    <name type="common">Root-knot nematode worm</name>
    <dbReference type="NCBI Taxonomy" id="6303"/>
    <lineage>
        <taxon>Eukaryota</taxon>
        <taxon>Metazoa</taxon>
        <taxon>Ecdysozoa</taxon>
        <taxon>Nematoda</taxon>
        <taxon>Chromadorea</taxon>
        <taxon>Rhabditida</taxon>
        <taxon>Tylenchina</taxon>
        <taxon>Tylenchomorpha</taxon>
        <taxon>Tylenchoidea</taxon>
        <taxon>Meloidogynidae</taxon>
        <taxon>Meloidogyninae</taxon>
        <taxon>Meloidogyne</taxon>
        <taxon>Meloidogyne incognita group</taxon>
    </lineage>
</organism>
<keyword evidence="2" id="KW-0812">Transmembrane</keyword>
<dbReference type="PANTHER" id="PTHR13055:SF12">
    <property type="entry name" value="LD40707P"/>
    <property type="match status" value="1"/>
</dbReference>
<evidence type="ECO:0000256" key="4">
    <source>
        <dbReference type="ARBA" id="ARBA00022989"/>
    </source>
</evidence>
<keyword evidence="5" id="KW-1185">Reference proteome</keyword>